<keyword evidence="3" id="KW-0285">Flavoprotein</keyword>
<keyword evidence="5" id="KW-0560">Oxidoreductase</keyword>
<dbReference type="SUPFAM" id="SSF51905">
    <property type="entry name" value="FAD/NAD(P)-binding domain"/>
    <property type="match status" value="1"/>
</dbReference>
<evidence type="ECO:0000259" key="7">
    <source>
        <dbReference type="Pfam" id="PF05199"/>
    </source>
</evidence>
<feature type="domain" description="Glucose-methanol-choline oxidoreductase C-terminal" evidence="7">
    <location>
        <begin position="270"/>
        <end position="415"/>
    </location>
</feature>
<reference evidence="9" key="1">
    <citation type="journal article" date="2019" name="Int. J. Syst. Evol. Microbiol.">
        <title>The Global Catalogue of Microorganisms (GCM) 10K type strain sequencing project: providing services to taxonomists for standard genome sequencing and annotation.</title>
        <authorList>
            <consortium name="The Broad Institute Genomics Platform"/>
            <consortium name="The Broad Institute Genome Sequencing Center for Infectious Disease"/>
            <person name="Wu L."/>
            <person name="Ma J."/>
        </authorList>
    </citation>
    <scope>NUCLEOTIDE SEQUENCE [LARGE SCALE GENOMIC DNA]</scope>
    <source>
        <strain evidence="9">NBRC 112416</strain>
    </source>
</reference>
<dbReference type="PANTHER" id="PTHR42784">
    <property type="entry name" value="PYRANOSE 2-OXIDASE"/>
    <property type="match status" value="1"/>
</dbReference>
<comment type="similarity">
    <text evidence="2">Belongs to the GMC oxidoreductase family.</text>
</comment>
<evidence type="ECO:0000256" key="5">
    <source>
        <dbReference type="ARBA" id="ARBA00023002"/>
    </source>
</evidence>
<dbReference type="Proteomes" id="UP001156691">
    <property type="component" value="Unassembled WGS sequence"/>
</dbReference>
<dbReference type="EMBL" id="BSNS01000002">
    <property type="protein sequence ID" value="GLQ53228.1"/>
    <property type="molecule type" value="Genomic_DNA"/>
</dbReference>
<dbReference type="InterPro" id="IPR007867">
    <property type="entry name" value="GMC_OxRtase_C"/>
</dbReference>
<accession>A0ABQ5W0I8</accession>
<keyword evidence="4" id="KW-0274">FAD</keyword>
<dbReference type="InterPro" id="IPR036188">
    <property type="entry name" value="FAD/NAD-bd_sf"/>
</dbReference>
<evidence type="ECO:0000259" key="6">
    <source>
        <dbReference type="Pfam" id="PF00732"/>
    </source>
</evidence>
<dbReference type="PANTHER" id="PTHR42784:SF1">
    <property type="entry name" value="PYRANOSE 2-OXIDASE"/>
    <property type="match status" value="1"/>
</dbReference>
<dbReference type="Gene3D" id="3.50.50.60">
    <property type="entry name" value="FAD/NAD(P)-binding domain"/>
    <property type="match status" value="2"/>
</dbReference>
<proteinExistence type="inferred from homology"/>
<sequence>MLLRWTDDDFKIHSRTGRGVDWPISYDDLVPYYGEVECALALYGEVDNIPTLPDSIYGHRAEMTAAERTFKDDVESKWPERRVVTWRYIGPEPTRILPPLRDAIASGNLDIRYNTVVSKILTDNGGHRATGVEVIDRVTREKTLVHARSVILCASPVESVRLMLNSASPRHPQGLGNSSGTLGRYFVDQLPCVVTGTYSKAKGWTTADNAPADPFYGPSGGIYVPRFIATDGNTAASDFAFQGSIGRYSTPDDANARFSFFGYGAMDADPENRISLDPRRRDAWGIPVPHIRCKIGGHDRQTLKNQIEAIVETIENAGGQIEYVGSPLGLEEKGRGAYPDADPISRLIFRWMFSRTMVMGAAIHEAGGARMGGDAQTSVLNKWNQSWDLPNLLVTDASAFAGSGVSGTTLTIMAMTVRACRHLAAELRGGDAEG</sequence>
<evidence type="ECO:0000256" key="2">
    <source>
        <dbReference type="ARBA" id="ARBA00010790"/>
    </source>
</evidence>
<feature type="domain" description="Glucose-methanol-choline oxidoreductase N-terminal" evidence="6">
    <location>
        <begin position="100"/>
        <end position="173"/>
    </location>
</feature>
<protein>
    <submittedName>
        <fullName evidence="8">Oxidoreductase</fullName>
    </submittedName>
</protein>
<gene>
    <name evidence="8" type="ORF">GCM10010862_04860</name>
</gene>
<name>A0ABQ5W0I8_9HYPH</name>
<dbReference type="Pfam" id="PF00732">
    <property type="entry name" value="GMC_oxred_N"/>
    <property type="match status" value="1"/>
</dbReference>
<evidence type="ECO:0000256" key="4">
    <source>
        <dbReference type="ARBA" id="ARBA00022827"/>
    </source>
</evidence>
<evidence type="ECO:0000313" key="9">
    <source>
        <dbReference type="Proteomes" id="UP001156691"/>
    </source>
</evidence>
<dbReference type="InterPro" id="IPR051473">
    <property type="entry name" value="P2Ox-like"/>
</dbReference>
<keyword evidence="9" id="KW-1185">Reference proteome</keyword>
<evidence type="ECO:0000313" key="8">
    <source>
        <dbReference type="EMBL" id="GLQ53228.1"/>
    </source>
</evidence>
<evidence type="ECO:0000256" key="3">
    <source>
        <dbReference type="ARBA" id="ARBA00022630"/>
    </source>
</evidence>
<dbReference type="Pfam" id="PF05199">
    <property type="entry name" value="GMC_oxred_C"/>
    <property type="match status" value="1"/>
</dbReference>
<organism evidence="8 9">
    <name type="scientific">Devosia nitrariae</name>
    <dbReference type="NCBI Taxonomy" id="2071872"/>
    <lineage>
        <taxon>Bacteria</taxon>
        <taxon>Pseudomonadati</taxon>
        <taxon>Pseudomonadota</taxon>
        <taxon>Alphaproteobacteria</taxon>
        <taxon>Hyphomicrobiales</taxon>
        <taxon>Devosiaceae</taxon>
        <taxon>Devosia</taxon>
    </lineage>
</organism>
<dbReference type="InterPro" id="IPR000172">
    <property type="entry name" value="GMC_OxRdtase_N"/>
</dbReference>
<dbReference type="SUPFAM" id="SSF54373">
    <property type="entry name" value="FAD-linked reductases, C-terminal domain"/>
    <property type="match status" value="1"/>
</dbReference>
<evidence type="ECO:0000256" key="1">
    <source>
        <dbReference type="ARBA" id="ARBA00001974"/>
    </source>
</evidence>
<comment type="cofactor">
    <cofactor evidence="1">
        <name>FAD</name>
        <dbReference type="ChEBI" id="CHEBI:57692"/>
    </cofactor>
</comment>
<comment type="caution">
    <text evidence="8">The sequence shown here is derived from an EMBL/GenBank/DDBJ whole genome shotgun (WGS) entry which is preliminary data.</text>
</comment>